<dbReference type="AlphaFoldDB" id="A0A806KJN0"/>
<proteinExistence type="predicted"/>
<reference evidence="1" key="1">
    <citation type="submission" date="2012-03" db="EMBL/GenBank/DDBJ databases">
        <title>Functional metagenomics reveals considerable lignocellulase gene clusters in the gut microbiome of a wood-feeding higher termite.</title>
        <authorList>
            <person name="Liu N."/>
        </authorList>
    </citation>
    <scope>NUCLEOTIDE SEQUENCE</scope>
</reference>
<dbReference type="EMBL" id="JQ844167">
    <property type="protein sequence ID" value="AGS51670.1"/>
    <property type="molecule type" value="Genomic_DNA"/>
</dbReference>
<sequence length="520" mass="57645">MKRFHITLLTATVIFTLISVPAFSEIPIPFFGGSNFSLDADTIFSADLNDGSTGLQTVVGFGLWFEFAPYQDRNVTPRRDAISVSLKLANSAFYAWRGYDNPDDSGHLAPTLWGNPDQATSIWFDTFIAQLEYNQYFLRIAGIEPEITFSQASIKSVFDPAIRSRTDVDHNRLPLPLFHSGSLYNGAGGVVSVIGQDLVNLNRREVQIAGNLSGGMKTEIFDLTFKIGSWYTGSNNIANAWVMGLDFIWRPDFSNLISLALMGGMNYDTVTPSVNDPMADRNALKESPFGFGAGYEYRIALPGSRMVLKPYAGVDFIYETESEAYNYEIGAGIQWFFRGTGAATKRDHRIGGISLSASELPAALIAGFNVDGNGIVNGIISLNESPHLSLIPRLGGFLNLELMNIGAQEYSAPNGAVYNDFLWALMAQIEYLLTDKIMPYAFARYLPGLQAVVPGYKNDPDPPATVFGKDYITLTTKFGCQLTFIKYFLIDIWYERNDIKNNNEWTIDNGLLNINFRISL</sequence>
<organism evidence="1">
    <name type="scientific">uncultured bacterium contig00026</name>
    <dbReference type="NCBI Taxonomy" id="1181515"/>
    <lineage>
        <taxon>Bacteria</taxon>
        <taxon>environmental samples</taxon>
    </lineage>
</organism>
<evidence type="ECO:0000313" key="1">
    <source>
        <dbReference type="EMBL" id="AGS51670.1"/>
    </source>
</evidence>
<name>A0A806KJN0_9BACT</name>
<accession>A0A806KJN0</accession>
<protein>
    <submittedName>
        <fullName evidence="1">Uncharacterized protein</fullName>
    </submittedName>
</protein>